<sequence length="453" mass="49390">MAKTKLEFLCNSCGAVHNKWAGQCGECGEWNTLIESVFEKDNKSNSSRFTGYAGKSAVQNMCDIELQEEPRTPTGISELDRVLGGGLVQGSVVLMGGNPGIGKSTLLTQTLATLGNNMKALYVTGEESLQQVTLRARRLNLGDDKFQLLAETCIERILQLAKLAKPQVMVIDSIQTIYTELLQSAPGTVGQVRESAAQLVRFAKQTNTALFLVGHVTKEGTLAGPRVLEHMVDTVLYFEGDSGERYRMIRAIKNRFGAVNELGLFAMTESGLKTVSNPSAIFLSRHDKPVAGSVITVTREGNRPLLIEVQALVDESHLGNPRRVTLGLDQNRLSMLLAVLHRHGGIIMSDQDVFINIVGGVRVTETAADTGMLLSILSSFRDRPLPQKLFTFGEIGLAGEIRPVPNGQERLKEAMKHGFTHAVIPKGNMPKKQDIPSDMEIIGVSRVSELLDI</sequence>
<dbReference type="SUPFAM" id="SSF54211">
    <property type="entry name" value="Ribosomal protein S5 domain 2-like"/>
    <property type="match status" value="1"/>
</dbReference>
<dbReference type="GO" id="GO:0008270">
    <property type="term" value="F:zinc ion binding"/>
    <property type="evidence" value="ECO:0007669"/>
    <property type="project" value="UniProtKB-KW"/>
</dbReference>
<dbReference type="GO" id="GO:0003684">
    <property type="term" value="F:damaged DNA binding"/>
    <property type="evidence" value="ECO:0007669"/>
    <property type="project" value="InterPro"/>
</dbReference>
<dbReference type="PRINTS" id="PR01874">
    <property type="entry name" value="DNAREPAIRADA"/>
</dbReference>
<evidence type="ECO:0000313" key="12">
    <source>
        <dbReference type="EMBL" id="VAW54016.1"/>
    </source>
</evidence>
<keyword evidence="1" id="KW-0479">Metal-binding</keyword>
<evidence type="ECO:0000256" key="5">
    <source>
        <dbReference type="ARBA" id="ARBA00022801"/>
    </source>
</evidence>
<dbReference type="InterPro" id="IPR008269">
    <property type="entry name" value="Lon_proteolytic"/>
</dbReference>
<dbReference type="Gene3D" id="3.30.230.10">
    <property type="match status" value="1"/>
</dbReference>
<evidence type="ECO:0000256" key="8">
    <source>
        <dbReference type="ARBA" id="ARBA00023016"/>
    </source>
</evidence>
<evidence type="ECO:0000259" key="11">
    <source>
        <dbReference type="PROSITE" id="PS50162"/>
    </source>
</evidence>
<dbReference type="GO" id="GO:0004176">
    <property type="term" value="F:ATP-dependent peptidase activity"/>
    <property type="evidence" value="ECO:0007669"/>
    <property type="project" value="InterPro"/>
</dbReference>
<evidence type="ECO:0000256" key="9">
    <source>
        <dbReference type="ARBA" id="ARBA00023125"/>
    </source>
</evidence>
<evidence type="ECO:0000256" key="6">
    <source>
        <dbReference type="ARBA" id="ARBA00022833"/>
    </source>
</evidence>
<keyword evidence="3" id="KW-0227">DNA damage</keyword>
<dbReference type="CDD" id="cd01121">
    <property type="entry name" value="RadA_SMS_N"/>
    <property type="match status" value="1"/>
</dbReference>
<dbReference type="FunFam" id="3.40.50.300:FF:000050">
    <property type="entry name" value="DNA repair protein RadA"/>
    <property type="match status" value="1"/>
</dbReference>
<dbReference type="InterPro" id="IPR027417">
    <property type="entry name" value="P-loop_NTPase"/>
</dbReference>
<reference evidence="12" key="1">
    <citation type="submission" date="2018-06" db="EMBL/GenBank/DDBJ databases">
        <authorList>
            <person name="Zhirakovskaya E."/>
        </authorList>
    </citation>
    <scope>NUCLEOTIDE SEQUENCE</scope>
</reference>
<keyword evidence="4" id="KW-0863">Zinc-finger</keyword>
<dbReference type="GO" id="GO:0006508">
    <property type="term" value="P:proteolysis"/>
    <property type="evidence" value="ECO:0007669"/>
    <property type="project" value="InterPro"/>
</dbReference>
<dbReference type="GO" id="GO:0004252">
    <property type="term" value="F:serine-type endopeptidase activity"/>
    <property type="evidence" value="ECO:0007669"/>
    <property type="project" value="InterPro"/>
</dbReference>
<dbReference type="PANTHER" id="PTHR32472:SF10">
    <property type="entry name" value="DNA REPAIR PROTEIN RADA-LIKE PROTEIN"/>
    <property type="match status" value="1"/>
</dbReference>
<dbReference type="Pfam" id="PF05362">
    <property type="entry name" value="Lon_C"/>
    <property type="match status" value="1"/>
</dbReference>
<keyword evidence="5" id="KW-0378">Hydrolase</keyword>
<dbReference type="InterPro" id="IPR004504">
    <property type="entry name" value="DNA_repair_RadA"/>
</dbReference>
<dbReference type="SUPFAM" id="SSF52540">
    <property type="entry name" value="P-loop containing nucleoside triphosphate hydrolases"/>
    <property type="match status" value="1"/>
</dbReference>
<proteinExistence type="inferred from homology"/>
<keyword evidence="9" id="KW-0238">DNA-binding</keyword>
<dbReference type="Pfam" id="PF06745">
    <property type="entry name" value="ATPase"/>
    <property type="match status" value="1"/>
</dbReference>
<dbReference type="HAMAP" id="MF_01498">
    <property type="entry name" value="RadA_bact"/>
    <property type="match status" value="1"/>
</dbReference>
<feature type="domain" description="RecA family profile 1" evidence="11">
    <location>
        <begin position="68"/>
        <end position="216"/>
    </location>
</feature>
<gene>
    <name evidence="12" type="ORF">MNBD_GAMMA07-1609</name>
</gene>
<name>A0A3B0XBF6_9ZZZZ</name>
<dbReference type="FunFam" id="3.30.230.10:FF:000011">
    <property type="entry name" value="DNA repair protein RadA"/>
    <property type="match status" value="1"/>
</dbReference>
<dbReference type="Gene3D" id="3.40.50.300">
    <property type="entry name" value="P-loop containing nucleotide triphosphate hydrolases"/>
    <property type="match status" value="1"/>
</dbReference>
<dbReference type="GO" id="GO:0000725">
    <property type="term" value="P:recombinational repair"/>
    <property type="evidence" value="ECO:0007669"/>
    <property type="project" value="TreeGrafter"/>
</dbReference>
<dbReference type="InterPro" id="IPR020588">
    <property type="entry name" value="RecA_ATP-bd"/>
</dbReference>
<dbReference type="InterPro" id="IPR014721">
    <property type="entry name" value="Ribsml_uS5_D2-typ_fold_subgr"/>
</dbReference>
<dbReference type="PANTHER" id="PTHR32472">
    <property type="entry name" value="DNA REPAIR PROTEIN RADA"/>
    <property type="match status" value="1"/>
</dbReference>
<keyword evidence="7" id="KW-0067">ATP-binding</keyword>
<dbReference type="GO" id="GO:0005524">
    <property type="term" value="F:ATP binding"/>
    <property type="evidence" value="ECO:0007669"/>
    <property type="project" value="UniProtKB-KW"/>
</dbReference>
<dbReference type="InterPro" id="IPR003593">
    <property type="entry name" value="AAA+_ATPase"/>
</dbReference>
<dbReference type="GO" id="GO:0005829">
    <property type="term" value="C:cytosol"/>
    <property type="evidence" value="ECO:0007669"/>
    <property type="project" value="TreeGrafter"/>
</dbReference>
<dbReference type="InterPro" id="IPR041166">
    <property type="entry name" value="Rubredoxin_2"/>
</dbReference>
<keyword evidence="2" id="KW-0547">Nucleotide-binding</keyword>
<organism evidence="12">
    <name type="scientific">hydrothermal vent metagenome</name>
    <dbReference type="NCBI Taxonomy" id="652676"/>
    <lineage>
        <taxon>unclassified sequences</taxon>
        <taxon>metagenomes</taxon>
        <taxon>ecological metagenomes</taxon>
    </lineage>
</organism>
<dbReference type="AlphaFoldDB" id="A0A3B0XBF6"/>
<evidence type="ECO:0000256" key="4">
    <source>
        <dbReference type="ARBA" id="ARBA00022771"/>
    </source>
</evidence>
<keyword evidence="10" id="KW-0234">DNA repair</keyword>
<dbReference type="Pfam" id="PF18073">
    <property type="entry name" value="Zn_ribbon_LapB"/>
    <property type="match status" value="1"/>
</dbReference>
<dbReference type="PROSITE" id="PS50162">
    <property type="entry name" value="RECA_2"/>
    <property type="match status" value="1"/>
</dbReference>
<protein>
    <submittedName>
        <fullName evidence="12">DNA repair protein RadA</fullName>
    </submittedName>
</protein>
<accession>A0A3B0XBF6</accession>
<dbReference type="EMBL" id="UOFF01000047">
    <property type="protein sequence ID" value="VAW54016.1"/>
    <property type="molecule type" value="Genomic_DNA"/>
</dbReference>
<evidence type="ECO:0000256" key="7">
    <source>
        <dbReference type="ARBA" id="ARBA00022840"/>
    </source>
</evidence>
<dbReference type="GO" id="GO:0140664">
    <property type="term" value="F:ATP-dependent DNA damage sensor activity"/>
    <property type="evidence" value="ECO:0007669"/>
    <property type="project" value="InterPro"/>
</dbReference>
<evidence type="ECO:0000256" key="2">
    <source>
        <dbReference type="ARBA" id="ARBA00022741"/>
    </source>
</evidence>
<dbReference type="SMART" id="SM00382">
    <property type="entry name" value="AAA"/>
    <property type="match status" value="1"/>
</dbReference>
<keyword evidence="6" id="KW-0862">Zinc</keyword>
<evidence type="ECO:0000256" key="1">
    <source>
        <dbReference type="ARBA" id="ARBA00022723"/>
    </source>
</evidence>
<dbReference type="InterPro" id="IPR020568">
    <property type="entry name" value="Ribosomal_Su5_D2-typ_SF"/>
</dbReference>
<evidence type="ECO:0000256" key="3">
    <source>
        <dbReference type="ARBA" id="ARBA00022763"/>
    </source>
</evidence>
<keyword evidence="8" id="KW-0346">Stress response</keyword>
<dbReference type="NCBIfam" id="TIGR00416">
    <property type="entry name" value="sms"/>
    <property type="match status" value="1"/>
</dbReference>
<dbReference type="InterPro" id="IPR014774">
    <property type="entry name" value="KaiC-like_dom"/>
</dbReference>
<evidence type="ECO:0000256" key="10">
    <source>
        <dbReference type="ARBA" id="ARBA00023204"/>
    </source>
</evidence>